<evidence type="ECO:0000256" key="1">
    <source>
        <dbReference type="ARBA" id="ARBA00022729"/>
    </source>
</evidence>
<sequence>MENNTIGNYNQQLVEPSALPTATLSGARTLSDNAQAVSVDESELEIDQPYSEDQYLNFEFEPEAGTTDDTTDQSDTDADFHLGTFNNLRGTFTWSFAALQTNAETYNAVLSGSSNRIALKTAVDKLKSYIKKRNILDKTPYGIAPKPETYRFQDESGATITKPMLATGSPNDYVSLATYWWPDPINEKGLPYVVIDGKTNPESNAIPDQTLLRNICEDIQFLGLGYFFTRKEAYAEQALNLLKAFFLDKTTQMNPHFKYSQIIQGMNGGFGRATGFVDAEVLTILLDGYQLLQGSKALTAASDVDAGLKDWFRSLWGWMTTNYKEAPKEGTEDFYHYEMMLGIKNAHNNIRSAYELQVLTYAQFIGEDAWVVDEINKIIKDTETSKGLLSNQILPQAGKIEVKDKMGAVKEIAVPAGAMPEELRRTKPATYCQKNLDFLLRLGSLAENAGIDLWNYVTPEGVSIKKAIEAILYFAANPKEWPCTEHEDILNPTIYRIFRQSMRRASGAWPKDEELQKSIQGYLAQLDKLLGANSGYSETSYRQGLDWQILVHKLGYTF</sequence>
<keyword evidence="2 4" id="KW-0456">Lyase</keyword>
<dbReference type="InterPro" id="IPR008929">
    <property type="entry name" value="Chondroitin_lyas"/>
</dbReference>
<organism evidence="4 5">
    <name type="scientific">Adhaeribacter radiodurans</name>
    <dbReference type="NCBI Taxonomy" id="2745197"/>
    <lineage>
        <taxon>Bacteria</taxon>
        <taxon>Pseudomonadati</taxon>
        <taxon>Bacteroidota</taxon>
        <taxon>Cytophagia</taxon>
        <taxon>Cytophagales</taxon>
        <taxon>Hymenobacteraceae</taxon>
        <taxon>Adhaeribacter</taxon>
    </lineage>
</organism>
<dbReference type="Gene3D" id="1.50.10.100">
    <property type="entry name" value="Chondroitin AC/alginate lyase"/>
    <property type="match status" value="1"/>
</dbReference>
<dbReference type="SUPFAM" id="SSF48230">
    <property type="entry name" value="Chondroitin AC/alginate lyase"/>
    <property type="match status" value="1"/>
</dbReference>
<accession>A0A7L7L663</accession>
<reference evidence="4 5" key="1">
    <citation type="submission" date="2020-08" db="EMBL/GenBank/DDBJ databases">
        <title>Adhaeribacter dokdonensis sp. nov., isolated from the rhizosphere of Elymus tsukushiensis, a plant native to the Dokdo Islands, Republic of Korea.</title>
        <authorList>
            <person name="Ghim S.Y."/>
        </authorList>
    </citation>
    <scope>NUCLEOTIDE SEQUENCE [LARGE SCALE GENOMIC DNA]</scope>
    <source>
        <strain evidence="4 5">KUDC8001</strain>
    </source>
</reference>
<gene>
    <name evidence="4" type="ORF">HUW48_09790</name>
</gene>
<dbReference type="RefSeq" id="WP_182415494.1">
    <property type="nucleotide sequence ID" value="NZ_CP055153.1"/>
</dbReference>
<keyword evidence="1" id="KW-0732">Signal</keyword>
<evidence type="ECO:0000313" key="5">
    <source>
        <dbReference type="Proteomes" id="UP000514509"/>
    </source>
</evidence>
<keyword evidence="5" id="KW-1185">Reference proteome</keyword>
<evidence type="ECO:0000259" key="3">
    <source>
        <dbReference type="Pfam" id="PF05426"/>
    </source>
</evidence>
<protein>
    <submittedName>
        <fullName evidence="4">Alginate lyase family protein</fullName>
    </submittedName>
</protein>
<dbReference type="KEGG" id="add:HUW48_09790"/>
<dbReference type="Pfam" id="PF05426">
    <property type="entry name" value="Alginate_lyase"/>
    <property type="match status" value="1"/>
</dbReference>
<dbReference type="GO" id="GO:0042597">
    <property type="term" value="C:periplasmic space"/>
    <property type="evidence" value="ECO:0007669"/>
    <property type="project" value="InterPro"/>
</dbReference>
<dbReference type="GO" id="GO:0016829">
    <property type="term" value="F:lyase activity"/>
    <property type="evidence" value="ECO:0007669"/>
    <property type="project" value="UniProtKB-KW"/>
</dbReference>
<dbReference type="AlphaFoldDB" id="A0A7L7L663"/>
<dbReference type="InterPro" id="IPR008397">
    <property type="entry name" value="Alginate_lyase_dom"/>
</dbReference>
<feature type="domain" description="Alginate lyase" evidence="3">
    <location>
        <begin position="166"/>
        <end position="481"/>
    </location>
</feature>
<dbReference type="EMBL" id="CP055153">
    <property type="protein sequence ID" value="QMU28307.1"/>
    <property type="molecule type" value="Genomic_DNA"/>
</dbReference>
<proteinExistence type="predicted"/>
<evidence type="ECO:0000313" key="4">
    <source>
        <dbReference type="EMBL" id="QMU28307.1"/>
    </source>
</evidence>
<evidence type="ECO:0000256" key="2">
    <source>
        <dbReference type="ARBA" id="ARBA00023239"/>
    </source>
</evidence>
<dbReference type="Proteomes" id="UP000514509">
    <property type="component" value="Chromosome"/>
</dbReference>
<name>A0A7L7L663_9BACT</name>